<evidence type="ECO:0000313" key="4">
    <source>
        <dbReference type="Proteomes" id="UP000178999"/>
    </source>
</evidence>
<feature type="domain" description="Glycosyl transferase family 1" evidence="1">
    <location>
        <begin position="199"/>
        <end position="352"/>
    </location>
</feature>
<comment type="caution">
    <text evidence="3">The sequence shown here is derived from an EMBL/GenBank/DDBJ whole genome shotgun (WGS) entry which is preliminary data.</text>
</comment>
<proteinExistence type="predicted"/>
<dbReference type="PANTHER" id="PTHR45947:SF3">
    <property type="entry name" value="SULFOQUINOVOSYL TRANSFERASE SQD2"/>
    <property type="match status" value="1"/>
</dbReference>
<dbReference type="AlphaFoldDB" id="A0A1F8CTM4"/>
<dbReference type="Gene3D" id="3.40.50.2000">
    <property type="entry name" value="Glycogen Phosphorylase B"/>
    <property type="match status" value="2"/>
</dbReference>
<dbReference type="GO" id="GO:0016757">
    <property type="term" value="F:glycosyltransferase activity"/>
    <property type="evidence" value="ECO:0007669"/>
    <property type="project" value="InterPro"/>
</dbReference>
<evidence type="ECO:0000313" key="3">
    <source>
        <dbReference type="EMBL" id="OGM79179.1"/>
    </source>
</evidence>
<sequence>MRVALVHDYINDFGGAERVLLALSEIYPKAPIYTLYAKKNSAAYKRFKNRHIIESWFANLPFPDKLISPFRFLIPMLWSKFDFSKFDFVITSSSWAITKGIKKGKNTTEICYLHTPPRYLYGFDSSRRYKNKYFQKLLKAYSLIVNHFMRLYDFEHAQKVDYFIVNSKNVQLRCQKYYRRDSTIIYPPVDTNVSKDNSKLNLLIDLPKKYYLAGGRLVAAKNFDLIIKTMNKLYLPLLIYGSGSEEKHLRKIAGPTITFLGNINDHDLHYLYKNAICFVVAQRDEDFGITPIEANAEGTPVIAFHDGGYLETVIEGKTGIFFDELTSKSLAKAIKKLEKNKFNPTTLQNHAQKFSKKRFQQQIQKFIKSKLQI</sequence>
<dbReference type="InterPro" id="IPR001296">
    <property type="entry name" value="Glyco_trans_1"/>
</dbReference>
<reference evidence="3 4" key="1">
    <citation type="journal article" date="2016" name="Nat. Commun.">
        <title>Thousands of microbial genomes shed light on interconnected biogeochemical processes in an aquifer system.</title>
        <authorList>
            <person name="Anantharaman K."/>
            <person name="Brown C.T."/>
            <person name="Hug L.A."/>
            <person name="Sharon I."/>
            <person name="Castelle C.J."/>
            <person name="Probst A.J."/>
            <person name="Thomas B.C."/>
            <person name="Singh A."/>
            <person name="Wilkins M.J."/>
            <person name="Karaoz U."/>
            <person name="Brodie E.L."/>
            <person name="Williams K.H."/>
            <person name="Hubbard S.S."/>
            <person name="Banfield J.F."/>
        </authorList>
    </citation>
    <scope>NUCLEOTIDE SEQUENCE [LARGE SCALE GENOMIC DNA]</scope>
</reference>
<dbReference type="STRING" id="1802538.A2382_02720"/>
<dbReference type="SUPFAM" id="SSF53756">
    <property type="entry name" value="UDP-Glycosyltransferase/glycogen phosphorylase"/>
    <property type="match status" value="1"/>
</dbReference>
<evidence type="ECO:0000259" key="2">
    <source>
        <dbReference type="Pfam" id="PF13439"/>
    </source>
</evidence>
<feature type="domain" description="Glycosyltransferase subfamily 4-like N-terminal" evidence="2">
    <location>
        <begin position="13"/>
        <end position="192"/>
    </location>
</feature>
<protein>
    <recommendedName>
        <fullName evidence="5">Glycosyl transferase family 1 domain-containing protein</fullName>
    </recommendedName>
</protein>
<dbReference type="Pfam" id="PF00534">
    <property type="entry name" value="Glycos_transf_1"/>
    <property type="match status" value="1"/>
</dbReference>
<accession>A0A1F8CTM4</accession>
<dbReference type="EMBL" id="MGHY01000019">
    <property type="protein sequence ID" value="OGM79179.1"/>
    <property type="molecule type" value="Genomic_DNA"/>
</dbReference>
<dbReference type="Pfam" id="PF13439">
    <property type="entry name" value="Glyco_transf_4"/>
    <property type="match status" value="1"/>
</dbReference>
<dbReference type="InterPro" id="IPR028098">
    <property type="entry name" value="Glyco_trans_4-like_N"/>
</dbReference>
<organism evidence="3 4">
    <name type="scientific">Candidatus Woesebacteria bacterium RIFOXYB1_FULL_38_16</name>
    <dbReference type="NCBI Taxonomy" id="1802538"/>
    <lineage>
        <taxon>Bacteria</taxon>
        <taxon>Candidatus Woeseibacteriota</taxon>
    </lineage>
</organism>
<evidence type="ECO:0008006" key="5">
    <source>
        <dbReference type="Google" id="ProtNLM"/>
    </source>
</evidence>
<gene>
    <name evidence="3" type="ORF">A2382_02720</name>
</gene>
<name>A0A1F8CTM4_9BACT</name>
<dbReference type="PANTHER" id="PTHR45947">
    <property type="entry name" value="SULFOQUINOVOSYL TRANSFERASE SQD2"/>
    <property type="match status" value="1"/>
</dbReference>
<evidence type="ECO:0000259" key="1">
    <source>
        <dbReference type="Pfam" id="PF00534"/>
    </source>
</evidence>
<dbReference type="InterPro" id="IPR050194">
    <property type="entry name" value="Glycosyltransferase_grp1"/>
</dbReference>
<dbReference type="Proteomes" id="UP000178999">
    <property type="component" value="Unassembled WGS sequence"/>
</dbReference>